<evidence type="ECO:0000313" key="6">
    <source>
        <dbReference type="EMBL" id="MBB3173147.1"/>
    </source>
</evidence>
<dbReference type="Proteomes" id="UP000557688">
    <property type="component" value="Unassembled WGS sequence"/>
</dbReference>
<evidence type="ECO:0000259" key="2">
    <source>
        <dbReference type="PROSITE" id="PS50112"/>
    </source>
</evidence>
<dbReference type="Pfam" id="PF00563">
    <property type="entry name" value="EAL"/>
    <property type="match status" value="1"/>
</dbReference>
<dbReference type="Gene3D" id="3.30.70.270">
    <property type="match status" value="1"/>
</dbReference>
<dbReference type="Gene3D" id="3.30.450.20">
    <property type="entry name" value="PAS domain"/>
    <property type="match status" value="2"/>
</dbReference>
<dbReference type="AlphaFoldDB" id="A0A839UTM6"/>
<evidence type="ECO:0000313" key="7">
    <source>
        <dbReference type="EMBL" id="NVN30463.1"/>
    </source>
</evidence>
<feature type="compositionally biased region" description="Polar residues" evidence="1">
    <location>
        <begin position="1"/>
        <end position="15"/>
    </location>
</feature>
<feature type="domain" description="PAS" evidence="2">
    <location>
        <begin position="56"/>
        <end position="87"/>
    </location>
</feature>
<dbReference type="PROSITE" id="PS50887">
    <property type="entry name" value="GGDEF"/>
    <property type="match status" value="1"/>
</dbReference>
<dbReference type="Pfam" id="PF00990">
    <property type="entry name" value="GGDEF"/>
    <property type="match status" value="1"/>
</dbReference>
<dbReference type="SUPFAM" id="SSF141868">
    <property type="entry name" value="EAL domain-like"/>
    <property type="match status" value="1"/>
</dbReference>
<dbReference type="Proteomes" id="UP000565205">
    <property type="component" value="Unassembled WGS sequence"/>
</dbReference>
<dbReference type="InterPro" id="IPR013655">
    <property type="entry name" value="PAS_fold_3"/>
</dbReference>
<dbReference type="EMBL" id="JACHXV010000003">
    <property type="protein sequence ID" value="MBB3173147.1"/>
    <property type="molecule type" value="Genomic_DNA"/>
</dbReference>
<dbReference type="PANTHER" id="PTHR44757">
    <property type="entry name" value="DIGUANYLATE CYCLASE DGCP"/>
    <property type="match status" value="1"/>
</dbReference>
<dbReference type="Gene3D" id="3.20.20.450">
    <property type="entry name" value="EAL domain"/>
    <property type="match status" value="1"/>
</dbReference>
<dbReference type="InterPro" id="IPR035965">
    <property type="entry name" value="PAS-like_dom_sf"/>
</dbReference>
<dbReference type="PROSITE" id="PS50113">
    <property type="entry name" value="PAC"/>
    <property type="match status" value="1"/>
</dbReference>
<evidence type="ECO:0000313" key="8">
    <source>
        <dbReference type="Proteomes" id="UP000557688"/>
    </source>
</evidence>
<accession>A0A839UTM6</accession>
<dbReference type="InterPro" id="IPR000014">
    <property type="entry name" value="PAS"/>
</dbReference>
<feature type="domain" description="PAS" evidence="2">
    <location>
        <begin position="178"/>
        <end position="203"/>
    </location>
</feature>
<sequence length="740" mass="80416">MADGIATTTLASSPVSDRPTDTWGCGPAPGGPHDELLHAKMAAIERSHTLLGFRLDGTILYLNERMVDVLGYPREVLVGRGTDMLLPPETIDSAAYRERWAAMRAGQYFEREISLIRVDGTAIWLRSTYHPVLDAEGRVDHVIACGSVITEEVLLRRDREAQIEAIDKSQCVASFAFDGTILSANDRFCALFGYEPDELIGRNHAMLRDAGQVGTLDYARHWETLRNGQSCAGLFRCLGKAGQEIWLQATYCPLIDAAGTPTRIVKYATDVTSNVTLASAFEDAQRRSQHDTATGLPNRARLISFMEAVAEKGCGMVVLYLDLDRFKPINDSLGHHAGDHVLAVIADRLRRLLSYDQLAARIGGDEFVIVAPDMSADAVEAACQRVIDEVREPIRFEGVEIGVGVSIGIAMSPGDASTPDELLRCADIALYRAKQARGQRFVFYSNATNDRLLSYQEQVDALRAGLVGQQFVLEFQPRYGAASRTIHSVEALVRWNHPSRGRVPPGDFIPIAERSGLIVPLGEWVLREACRHVIGWPGIGVSVNLSPVQIRDSDVIALVRDVLDQTGLDPTRLELEITEGTLFSDAARARETLLGLKALGVRIAMDDFGVGYSSLGSLRSFPFDVLKIDKQFIDAIDIGSAGREIVRAILTIARALDLSVTAEGVETNNQLSLLVDDGCAEVQGFLLSRPVPPGRISAMLERQVKRWRASGGAGAGIAAHAPRLTAHAAVGMGCAAQNSS</sequence>
<dbReference type="InterPro" id="IPR000160">
    <property type="entry name" value="GGDEF_dom"/>
</dbReference>
<evidence type="ECO:0000256" key="1">
    <source>
        <dbReference type="SAM" id="MobiDB-lite"/>
    </source>
</evidence>
<dbReference type="NCBIfam" id="TIGR00254">
    <property type="entry name" value="GGDEF"/>
    <property type="match status" value="1"/>
</dbReference>
<dbReference type="CDD" id="cd00130">
    <property type="entry name" value="PAS"/>
    <property type="match status" value="2"/>
</dbReference>
<evidence type="ECO:0000259" key="4">
    <source>
        <dbReference type="PROSITE" id="PS50883"/>
    </source>
</evidence>
<dbReference type="Pfam" id="PF08447">
    <property type="entry name" value="PAS_3"/>
    <property type="match status" value="2"/>
</dbReference>
<dbReference type="CDD" id="cd01949">
    <property type="entry name" value="GGDEF"/>
    <property type="match status" value="1"/>
</dbReference>
<dbReference type="InterPro" id="IPR001633">
    <property type="entry name" value="EAL_dom"/>
</dbReference>
<protein>
    <submittedName>
        <fullName evidence="6">Diguanylate cyclase (GGDEF)-like protein/PAS domain S-box-containing protein</fullName>
    </submittedName>
    <submittedName>
        <fullName evidence="7">EAL domain-containing protein</fullName>
    </submittedName>
</protein>
<dbReference type="CDD" id="cd01948">
    <property type="entry name" value="EAL"/>
    <property type="match status" value="1"/>
</dbReference>
<evidence type="ECO:0000259" key="3">
    <source>
        <dbReference type="PROSITE" id="PS50113"/>
    </source>
</evidence>
<dbReference type="InterPro" id="IPR052155">
    <property type="entry name" value="Biofilm_reg_signaling"/>
</dbReference>
<feature type="region of interest" description="Disordered" evidence="1">
    <location>
        <begin position="1"/>
        <end position="30"/>
    </location>
</feature>
<dbReference type="InterPro" id="IPR035919">
    <property type="entry name" value="EAL_sf"/>
</dbReference>
<feature type="domain" description="EAL" evidence="4">
    <location>
        <begin position="455"/>
        <end position="704"/>
    </location>
</feature>
<dbReference type="PANTHER" id="PTHR44757:SF2">
    <property type="entry name" value="BIOFILM ARCHITECTURE MAINTENANCE PROTEIN MBAA"/>
    <property type="match status" value="1"/>
</dbReference>
<keyword evidence="8" id="KW-1185">Reference proteome</keyword>
<dbReference type="SUPFAM" id="SSF55073">
    <property type="entry name" value="Nucleotide cyclase"/>
    <property type="match status" value="1"/>
</dbReference>
<proteinExistence type="predicted"/>
<dbReference type="InterPro" id="IPR043128">
    <property type="entry name" value="Rev_trsase/Diguanyl_cyclase"/>
</dbReference>
<evidence type="ECO:0000259" key="5">
    <source>
        <dbReference type="PROSITE" id="PS50887"/>
    </source>
</evidence>
<dbReference type="EMBL" id="JABXXQ010000157">
    <property type="protein sequence ID" value="NVN30463.1"/>
    <property type="molecule type" value="Genomic_DNA"/>
</dbReference>
<dbReference type="SMART" id="SM00086">
    <property type="entry name" value="PAC"/>
    <property type="match status" value="2"/>
</dbReference>
<gene>
    <name evidence="6" type="ORF">FHR90_000965</name>
    <name evidence="7" type="ORF">HUK83_08965</name>
</gene>
<dbReference type="InterPro" id="IPR000700">
    <property type="entry name" value="PAS-assoc_C"/>
</dbReference>
<reference evidence="7 9" key="1">
    <citation type="submission" date="2020-06" db="EMBL/GenBank/DDBJ databases">
        <title>Description of novel acetic acid bacteria.</title>
        <authorList>
            <person name="Sombolestani A."/>
        </authorList>
    </citation>
    <scope>NUCLEOTIDE SEQUENCE [LARGE SCALE GENOMIC DNA]</scope>
    <source>
        <strain evidence="7 9">LMG 26838</strain>
    </source>
</reference>
<dbReference type="RefSeq" id="WP_176624011.1">
    <property type="nucleotide sequence ID" value="NZ_JABXXQ010000157.1"/>
</dbReference>
<feature type="domain" description="GGDEF" evidence="5">
    <location>
        <begin position="314"/>
        <end position="446"/>
    </location>
</feature>
<organism evidence="6 8">
    <name type="scientific">Endobacter medicaginis</name>
    <dbReference type="NCBI Taxonomy" id="1181271"/>
    <lineage>
        <taxon>Bacteria</taxon>
        <taxon>Pseudomonadati</taxon>
        <taxon>Pseudomonadota</taxon>
        <taxon>Alphaproteobacteria</taxon>
        <taxon>Acetobacterales</taxon>
        <taxon>Acetobacteraceae</taxon>
        <taxon>Endobacter</taxon>
    </lineage>
</organism>
<dbReference type="SUPFAM" id="SSF55785">
    <property type="entry name" value="PYP-like sensor domain (PAS domain)"/>
    <property type="match status" value="2"/>
</dbReference>
<dbReference type="InterPro" id="IPR001610">
    <property type="entry name" value="PAC"/>
</dbReference>
<feature type="domain" description="PAC" evidence="3">
    <location>
        <begin position="109"/>
        <end position="161"/>
    </location>
</feature>
<dbReference type="NCBIfam" id="TIGR00229">
    <property type="entry name" value="sensory_box"/>
    <property type="match status" value="2"/>
</dbReference>
<dbReference type="PROSITE" id="PS50883">
    <property type="entry name" value="EAL"/>
    <property type="match status" value="1"/>
</dbReference>
<name>A0A839UTM6_9PROT</name>
<dbReference type="SMART" id="SM00052">
    <property type="entry name" value="EAL"/>
    <property type="match status" value="1"/>
</dbReference>
<dbReference type="SMART" id="SM00091">
    <property type="entry name" value="PAS"/>
    <property type="match status" value="2"/>
</dbReference>
<dbReference type="InterPro" id="IPR029787">
    <property type="entry name" value="Nucleotide_cyclase"/>
</dbReference>
<comment type="caution">
    <text evidence="6">The sequence shown here is derived from an EMBL/GenBank/DDBJ whole genome shotgun (WGS) entry which is preliminary data.</text>
</comment>
<reference evidence="6 8" key="2">
    <citation type="submission" date="2020-08" db="EMBL/GenBank/DDBJ databases">
        <title>Genomic Encyclopedia of Type Strains, Phase III (KMG-III): the genomes of soil and plant-associated and newly described type strains.</title>
        <authorList>
            <person name="Whitman W."/>
        </authorList>
    </citation>
    <scope>NUCLEOTIDE SEQUENCE [LARGE SCALE GENOMIC DNA]</scope>
    <source>
        <strain evidence="6 8">CECT 8088</strain>
    </source>
</reference>
<dbReference type="SMART" id="SM00267">
    <property type="entry name" value="GGDEF"/>
    <property type="match status" value="1"/>
</dbReference>
<dbReference type="PROSITE" id="PS50112">
    <property type="entry name" value="PAS"/>
    <property type="match status" value="2"/>
</dbReference>
<evidence type="ECO:0000313" key="9">
    <source>
        <dbReference type="Proteomes" id="UP000565205"/>
    </source>
</evidence>